<dbReference type="VEuPathDB" id="FungiDB:BON22_3156"/>
<feature type="site" description="Lowers pKa of active site Cys" evidence="3">
    <location>
        <position position="317"/>
    </location>
</feature>
<feature type="site" description="Lowers pKa of active site Cys" evidence="3">
    <location>
        <position position="272"/>
    </location>
</feature>
<dbReference type="InterPro" id="IPR040079">
    <property type="entry name" value="Glutathione_S-Trfase"/>
</dbReference>
<dbReference type="Gene3D" id="1.20.1050.10">
    <property type="match status" value="1"/>
</dbReference>
<feature type="binding site" evidence="2">
    <location>
        <begin position="158"/>
        <end position="159"/>
    </location>
    <ligand>
        <name>glutathione</name>
        <dbReference type="ChEBI" id="CHEBI:57925"/>
    </ligand>
</feature>
<organism evidence="5">
    <name type="scientific">Cyberlindnera fabianii</name>
    <name type="common">Yeast</name>
    <name type="synonym">Hansenula fabianii</name>
    <dbReference type="NCBI Taxonomy" id="36022"/>
    <lineage>
        <taxon>Eukaryota</taxon>
        <taxon>Fungi</taxon>
        <taxon>Dikarya</taxon>
        <taxon>Ascomycota</taxon>
        <taxon>Saccharomycotina</taxon>
        <taxon>Saccharomycetes</taxon>
        <taxon>Phaffomycetales</taxon>
        <taxon>Phaffomycetaceae</taxon>
        <taxon>Cyberlindnera</taxon>
    </lineage>
</organism>
<feature type="active site" description="Nucleophile" evidence="1">
    <location>
        <position position="57"/>
    </location>
</feature>
<dbReference type="PANTHER" id="PTHR32419">
    <property type="entry name" value="GLUTATHIONYL-HYDROQUINONE REDUCTASE"/>
    <property type="match status" value="1"/>
</dbReference>
<dbReference type="InterPro" id="IPR016639">
    <property type="entry name" value="GST_Omega/GSH"/>
</dbReference>
<dbReference type="SUPFAM" id="SSF52833">
    <property type="entry name" value="Thioredoxin-like"/>
    <property type="match status" value="1"/>
</dbReference>
<dbReference type="CDD" id="cd03190">
    <property type="entry name" value="GST_C_Omega_like"/>
    <property type="match status" value="1"/>
</dbReference>
<feature type="active site" description="Proton donor/acceptor" evidence="1">
    <location>
        <position position="209"/>
    </location>
</feature>
<dbReference type="Pfam" id="PF13410">
    <property type="entry name" value="GST_C_2"/>
    <property type="match status" value="1"/>
</dbReference>
<dbReference type="Pfam" id="PF13409">
    <property type="entry name" value="GST_N_2"/>
    <property type="match status" value="1"/>
</dbReference>
<dbReference type="PhylomeDB" id="A0A061AYQ1"/>
<evidence type="ECO:0000313" key="5">
    <source>
        <dbReference type="EMBL" id="CDR42800.1"/>
    </source>
</evidence>
<dbReference type="SFLD" id="SFLDS00019">
    <property type="entry name" value="Glutathione_Transferase_(cytos"/>
    <property type="match status" value="1"/>
</dbReference>
<dbReference type="SUPFAM" id="SSF47616">
    <property type="entry name" value="GST C-terminal domain-like"/>
    <property type="match status" value="1"/>
</dbReference>
<dbReference type="SFLD" id="SFLDG01148">
    <property type="entry name" value="Xi_(cytGST)"/>
    <property type="match status" value="1"/>
</dbReference>
<proteinExistence type="predicted"/>
<dbReference type="GO" id="GO:0005737">
    <property type="term" value="C:cytoplasm"/>
    <property type="evidence" value="ECO:0007669"/>
    <property type="project" value="TreeGrafter"/>
</dbReference>
<dbReference type="OrthoDB" id="2309723at2759"/>
<evidence type="ECO:0000256" key="1">
    <source>
        <dbReference type="PIRSR" id="PIRSR015753-1"/>
    </source>
</evidence>
<dbReference type="EMBL" id="LK052895">
    <property type="protein sequence ID" value="CDR42800.1"/>
    <property type="molecule type" value="Genomic_DNA"/>
</dbReference>
<feature type="binding site" evidence="2">
    <location>
        <position position="103"/>
    </location>
    <ligand>
        <name>glutathione</name>
        <dbReference type="ChEBI" id="CHEBI:57925"/>
    </ligand>
</feature>
<dbReference type="Gene3D" id="3.40.30.10">
    <property type="entry name" value="Glutaredoxin"/>
    <property type="match status" value="1"/>
</dbReference>
<dbReference type="SFLD" id="SFLDG01206">
    <property type="entry name" value="Xi.1"/>
    <property type="match status" value="1"/>
</dbReference>
<dbReference type="GO" id="GO:0004364">
    <property type="term" value="F:glutathione transferase activity"/>
    <property type="evidence" value="ECO:0007669"/>
    <property type="project" value="InterPro"/>
</dbReference>
<dbReference type="InterPro" id="IPR004045">
    <property type="entry name" value="Glutathione_S-Trfase_N"/>
</dbReference>
<dbReference type="PIRSF" id="PIRSF015753">
    <property type="entry name" value="GST"/>
    <property type="match status" value="1"/>
</dbReference>
<sequence>MLTSSQPKAALKILDFAGKDGAFNRPASSFRDVVSSKAGSRFTPEKGRYHVYISLACPWAHRVLIYLVTKGLVKGFDPKTSTVSKDSIIGLSVVHWHLDDKGWRFPSADDPCPASTEEPLYGLKRLSEIYYKANPEYAGRFTVPVFWDKKEQTIVSNESSEIIRFLNTEFNDLIEDEELKAIDYAPSSILKQIDDLNTLTYENINNAVYKSGFATKQEVYEAEVTNLFVHLDKIENILKNNNVKGIKYLLSNTLTETDVRVFTTIIRFDPVYVQHFKCNIGMIRFDFPHIHKWVREIYWNCPLIKDTCNFDHMKFHYTKSHIGINPHHITPLGPLPHILPLDA</sequence>
<dbReference type="InterPro" id="IPR036282">
    <property type="entry name" value="Glutathione-S-Trfase_C_sf"/>
</dbReference>
<dbReference type="InterPro" id="IPR047047">
    <property type="entry name" value="GST_Omega-like_C"/>
</dbReference>
<dbReference type="PANTHER" id="PTHR32419:SF6">
    <property type="entry name" value="GLUTATHIONE S-TRANSFERASE OMEGA-LIKE 1-RELATED"/>
    <property type="match status" value="1"/>
</dbReference>
<feature type="domain" description="GST N-terminal" evidence="4">
    <location>
        <begin position="56"/>
        <end position="168"/>
    </location>
</feature>
<dbReference type="InterPro" id="IPR036249">
    <property type="entry name" value="Thioredoxin-like_sf"/>
</dbReference>
<protein>
    <submittedName>
        <fullName evidence="5">CYFA0S10e02410g1_1</fullName>
    </submittedName>
</protein>
<reference evidence="5" key="1">
    <citation type="journal article" date="2014" name="Genome Announc.">
        <title>Genome sequence of the yeast Cyberlindnera fabianii (Hansenula fabianii).</title>
        <authorList>
            <person name="Freel K.C."/>
            <person name="Sarilar V."/>
            <person name="Neuveglise C."/>
            <person name="Devillers H."/>
            <person name="Friedrich A."/>
            <person name="Schacherer J."/>
        </authorList>
    </citation>
    <scope>NUCLEOTIDE SEQUENCE</scope>
    <source>
        <strain evidence="5">YJS4271</strain>
    </source>
</reference>
<evidence type="ECO:0000256" key="2">
    <source>
        <dbReference type="PIRSR" id="PIRSR015753-2"/>
    </source>
</evidence>
<evidence type="ECO:0000256" key="3">
    <source>
        <dbReference type="PIRSR" id="PIRSR015753-3"/>
    </source>
</evidence>
<evidence type="ECO:0000259" key="4">
    <source>
        <dbReference type="Pfam" id="PF13409"/>
    </source>
</evidence>
<name>A0A061AYQ1_CYBFA</name>
<gene>
    <name evidence="5" type="ORF">CYFA0S_10e02410g</name>
</gene>
<feature type="binding site" evidence="2">
    <location>
        <begin position="140"/>
        <end position="143"/>
    </location>
    <ligand>
        <name>glutathione</name>
        <dbReference type="ChEBI" id="CHEBI:57925"/>
    </ligand>
</feature>
<accession>A0A061AYQ1</accession>
<dbReference type="AlphaFoldDB" id="A0A061AYQ1"/>